<sequence>MVLQAICDRLGPGVINVFLQRWFARLPLPFTNTDRDAGADWSSGL</sequence>
<protein>
    <submittedName>
        <fullName evidence="1">Uncharacterized protein</fullName>
    </submittedName>
</protein>
<dbReference type="Proteomes" id="UP001521150">
    <property type="component" value="Unassembled WGS sequence"/>
</dbReference>
<proteinExistence type="predicted"/>
<evidence type="ECO:0000313" key="2">
    <source>
        <dbReference type="Proteomes" id="UP001521150"/>
    </source>
</evidence>
<accession>A0ABS8ZJY9</accession>
<comment type="caution">
    <text evidence="1">The sequence shown here is derived from an EMBL/GenBank/DDBJ whole genome shotgun (WGS) entry which is preliminary data.</text>
</comment>
<name>A0ABS8ZJY9_9PSEU</name>
<dbReference type="EMBL" id="JAJVCN010000002">
    <property type="protein sequence ID" value="MCE7007285.1"/>
    <property type="molecule type" value="Genomic_DNA"/>
</dbReference>
<dbReference type="RefSeq" id="WP_233728670.1">
    <property type="nucleotide sequence ID" value="NZ_JAJVCN010000002.1"/>
</dbReference>
<keyword evidence="2" id="KW-1185">Reference proteome</keyword>
<reference evidence="1 2" key="1">
    <citation type="submission" date="2021-12" db="EMBL/GenBank/DDBJ databases">
        <title>Genome sequence of Kibdelosporangium philippinense ATCC 49844.</title>
        <authorList>
            <person name="Fedorov E.A."/>
            <person name="Omeragic M."/>
            <person name="Shalygina K.F."/>
            <person name="Maclea K.S."/>
        </authorList>
    </citation>
    <scope>NUCLEOTIDE SEQUENCE [LARGE SCALE GENOMIC DNA]</scope>
    <source>
        <strain evidence="1 2">ATCC 49844</strain>
    </source>
</reference>
<evidence type="ECO:0000313" key="1">
    <source>
        <dbReference type="EMBL" id="MCE7007285.1"/>
    </source>
</evidence>
<organism evidence="1 2">
    <name type="scientific">Kibdelosporangium philippinense</name>
    <dbReference type="NCBI Taxonomy" id="211113"/>
    <lineage>
        <taxon>Bacteria</taxon>
        <taxon>Bacillati</taxon>
        <taxon>Actinomycetota</taxon>
        <taxon>Actinomycetes</taxon>
        <taxon>Pseudonocardiales</taxon>
        <taxon>Pseudonocardiaceae</taxon>
        <taxon>Kibdelosporangium</taxon>
    </lineage>
</organism>
<gene>
    <name evidence="1" type="ORF">LWC34_31345</name>
</gene>